<dbReference type="Gene3D" id="3.30.2000.30">
    <property type="match status" value="1"/>
</dbReference>
<sequence>MDDAGFALDTAYVNLLSDLTYKGIPVNVYASMAPDDAVAPYVILGPWQPLKDNTKDDFGQKGEKNVEVFTRFTGNQFSKKPASEIASQITNRVKPTTTAEVLIVPGFKCWNTVIEGTTELTAPTPTDRIFRKIITISHALWQI</sequence>
<dbReference type="EMBL" id="CP025096">
    <property type="protein sequence ID" value="AUD07005.1"/>
    <property type="molecule type" value="Genomic_DNA"/>
</dbReference>
<dbReference type="OrthoDB" id="965011at2"/>
<evidence type="ECO:0000313" key="2">
    <source>
        <dbReference type="Proteomes" id="UP000232883"/>
    </source>
</evidence>
<protein>
    <submittedName>
        <fullName evidence="1">Uncharacterized protein</fullName>
    </submittedName>
</protein>
<name>A0A2K8ZAX6_9BACT</name>
<evidence type="ECO:0000313" key="1">
    <source>
        <dbReference type="EMBL" id="AUD07005.1"/>
    </source>
</evidence>
<gene>
    <name evidence="1" type="ORF">CWM47_37410</name>
</gene>
<organism evidence="1 2">
    <name type="scientific">Spirosoma pollinicola</name>
    <dbReference type="NCBI Taxonomy" id="2057025"/>
    <lineage>
        <taxon>Bacteria</taxon>
        <taxon>Pseudomonadati</taxon>
        <taxon>Bacteroidota</taxon>
        <taxon>Cytophagia</taxon>
        <taxon>Cytophagales</taxon>
        <taxon>Cytophagaceae</taxon>
        <taxon>Spirosoma</taxon>
    </lineage>
</organism>
<accession>A0A2K8ZAX6</accession>
<dbReference type="InterPro" id="IPR053745">
    <property type="entry name" value="Viral_Tail_Comp_sf"/>
</dbReference>
<proteinExistence type="predicted"/>
<dbReference type="Proteomes" id="UP000232883">
    <property type="component" value="Chromosome"/>
</dbReference>
<dbReference type="KEGG" id="spir:CWM47_37410"/>
<keyword evidence="2" id="KW-1185">Reference proteome</keyword>
<reference evidence="1 2" key="1">
    <citation type="submission" date="2017-11" db="EMBL/GenBank/DDBJ databases">
        <title>Taxonomic description and genome sequences of Spirosoma HA7 sp. nov., isolated from pollen microhabitat of Corylus avellana.</title>
        <authorList>
            <person name="Ambika Manirajan B."/>
            <person name="Suarez C."/>
            <person name="Ratering S."/>
            <person name="Geissler-Plaum R."/>
            <person name="Cardinale M."/>
            <person name="Sylvia S."/>
        </authorList>
    </citation>
    <scope>NUCLEOTIDE SEQUENCE [LARGE SCALE GENOMIC DNA]</scope>
    <source>
        <strain evidence="1 2">HA7</strain>
    </source>
</reference>
<dbReference type="AlphaFoldDB" id="A0A2K8ZAX6"/>
<dbReference type="RefSeq" id="WP_100993539.1">
    <property type="nucleotide sequence ID" value="NZ_CP025096.1"/>
</dbReference>